<name>A0A326RUZ4_9BACT</name>
<dbReference type="RefSeq" id="WP_111394990.1">
    <property type="nucleotide sequence ID" value="NZ_QKTX01000024.1"/>
</dbReference>
<dbReference type="Proteomes" id="UP000248917">
    <property type="component" value="Unassembled WGS sequence"/>
</dbReference>
<evidence type="ECO:0000313" key="2">
    <source>
        <dbReference type="EMBL" id="PZV76706.1"/>
    </source>
</evidence>
<dbReference type="Pfam" id="PF00535">
    <property type="entry name" value="Glycos_transf_2"/>
    <property type="match status" value="1"/>
</dbReference>
<dbReference type="Gene3D" id="3.90.550.10">
    <property type="entry name" value="Spore Coat Polysaccharide Biosynthesis Protein SpsA, Chain A"/>
    <property type="match status" value="1"/>
</dbReference>
<feature type="domain" description="Glycosyltransferase 2-like" evidence="1">
    <location>
        <begin position="5"/>
        <end position="132"/>
    </location>
</feature>
<gene>
    <name evidence="2" type="ORF">CLV31_12431</name>
</gene>
<dbReference type="PANTHER" id="PTHR22916">
    <property type="entry name" value="GLYCOSYLTRANSFERASE"/>
    <property type="match status" value="1"/>
</dbReference>
<protein>
    <submittedName>
        <fullName evidence="2">Glycosyl transferase family 2</fullName>
    </submittedName>
</protein>
<dbReference type="InterPro" id="IPR001173">
    <property type="entry name" value="Glyco_trans_2-like"/>
</dbReference>
<accession>A0A326RUZ4</accession>
<keyword evidence="2" id="KW-0808">Transferase</keyword>
<dbReference type="SUPFAM" id="SSF53448">
    <property type="entry name" value="Nucleotide-diphospho-sugar transferases"/>
    <property type="match status" value="1"/>
</dbReference>
<dbReference type="PANTHER" id="PTHR22916:SF3">
    <property type="entry name" value="UDP-GLCNAC:BETAGAL BETA-1,3-N-ACETYLGLUCOSAMINYLTRANSFERASE-LIKE PROTEIN 1"/>
    <property type="match status" value="1"/>
</dbReference>
<dbReference type="InterPro" id="IPR029044">
    <property type="entry name" value="Nucleotide-diphossugar_trans"/>
</dbReference>
<dbReference type="GO" id="GO:0016758">
    <property type="term" value="F:hexosyltransferase activity"/>
    <property type="evidence" value="ECO:0007669"/>
    <property type="project" value="UniProtKB-ARBA"/>
</dbReference>
<dbReference type="OrthoDB" id="6307329at2"/>
<comment type="caution">
    <text evidence="2">The sequence shown here is derived from an EMBL/GenBank/DDBJ whole genome shotgun (WGS) entry which is preliminary data.</text>
</comment>
<evidence type="ECO:0000313" key="3">
    <source>
        <dbReference type="Proteomes" id="UP000248917"/>
    </source>
</evidence>
<proteinExistence type="predicted"/>
<organism evidence="2 3">
    <name type="scientific">Algoriphagus aquaeductus</name>
    <dbReference type="NCBI Taxonomy" id="475299"/>
    <lineage>
        <taxon>Bacteria</taxon>
        <taxon>Pseudomonadati</taxon>
        <taxon>Bacteroidota</taxon>
        <taxon>Cytophagia</taxon>
        <taxon>Cytophagales</taxon>
        <taxon>Cyclobacteriaceae</taxon>
        <taxon>Algoriphagus</taxon>
    </lineage>
</organism>
<keyword evidence="3" id="KW-1185">Reference proteome</keyword>
<evidence type="ECO:0000259" key="1">
    <source>
        <dbReference type="Pfam" id="PF00535"/>
    </source>
</evidence>
<dbReference type="AlphaFoldDB" id="A0A326RUZ4"/>
<reference evidence="2 3" key="1">
    <citation type="submission" date="2018-06" db="EMBL/GenBank/DDBJ databases">
        <title>Genomic Encyclopedia of Archaeal and Bacterial Type Strains, Phase II (KMG-II): from individual species to whole genera.</title>
        <authorList>
            <person name="Goeker M."/>
        </authorList>
    </citation>
    <scope>NUCLEOTIDE SEQUENCE [LARGE SCALE GENOMIC DNA]</scope>
    <source>
        <strain evidence="2 3">T4</strain>
    </source>
</reference>
<sequence>MSLVSILVPVFNAEMFVKDSIQSILTQSFKNFELILVDDASSDHSASILKSVSDPRILFFQHETNRGIGEALNSGLAMAKGKYVLRMDADDIAYTDRIARQVDFMENNPHIGVSGTLAEFFDRTPFNKAVKNEFLKPSLLLDCPFVHPTVIIRKDVLDHSGLQFSGYLEDYQLWIKLSEKTEFGLLPEVLLKYRRSESQFTAQNFEKRISEANLLRISFAEIWLRRSLSCFEKRIVSLGISEEMQPDLKMVEMFCKELLASDPWSDKEATLEVVKKLFFRNFYRSPKILKSKLQILNNDLLSIRERLNLLKKSIFY</sequence>
<dbReference type="EMBL" id="QKTX01000024">
    <property type="protein sequence ID" value="PZV76706.1"/>
    <property type="molecule type" value="Genomic_DNA"/>
</dbReference>